<protein>
    <recommendedName>
        <fullName evidence="4">Bacterial SH3 domain protein</fullName>
    </recommendedName>
</protein>
<evidence type="ECO:0000313" key="3">
    <source>
        <dbReference type="Proteomes" id="UP000627781"/>
    </source>
</evidence>
<feature type="chain" id="PRO_5045911607" description="Bacterial SH3 domain protein" evidence="1">
    <location>
        <begin position="26"/>
        <end position="318"/>
    </location>
</feature>
<sequence length="318" mass="35183">MKKLFSRHLIFTMIFIFMMSTNALATTVSVGADGTANFTNAQFYVLGSSNVTTYNTSSGTTVSGAIYPGDLCKVLDATGTYWKVSYPTSKGAKIAYVNKANILSSTSYSKRISISANETVYTKSDMSTRFGSVYTTDTIYMLSPISNGKAQIIYNVSGGYKIGWIYTTTTTKDIFEKERIKFPNGKYWNHPFGGNNPDGYSSTPSSHSGHNYYGTCGCNSYDGAIQCYGFALKVGADLYGKSPRQWTRSTSKSDVYNLRPGDYIRFKNDRHSAIVTGRDSNYIYVVECNVDGRNGISWNGKYSISTVYSTLTEIRKHP</sequence>
<name>A0ABR8PSU5_9CLOT</name>
<evidence type="ECO:0008006" key="4">
    <source>
        <dbReference type="Google" id="ProtNLM"/>
    </source>
</evidence>
<accession>A0ABR8PSU5</accession>
<evidence type="ECO:0000313" key="2">
    <source>
        <dbReference type="EMBL" id="MBD7911246.1"/>
    </source>
</evidence>
<feature type="signal peptide" evidence="1">
    <location>
        <begin position="1"/>
        <end position="25"/>
    </location>
</feature>
<comment type="caution">
    <text evidence="2">The sequence shown here is derived from an EMBL/GenBank/DDBJ whole genome shotgun (WGS) entry which is preliminary data.</text>
</comment>
<reference evidence="2 3" key="1">
    <citation type="submission" date="2020-08" db="EMBL/GenBank/DDBJ databases">
        <title>A Genomic Blueprint of the Chicken Gut Microbiome.</title>
        <authorList>
            <person name="Gilroy R."/>
            <person name="Ravi A."/>
            <person name="Getino M."/>
            <person name="Pursley I."/>
            <person name="Horton D.L."/>
            <person name="Alikhan N.-F."/>
            <person name="Baker D."/>
            <person name="Gharbi K."/>
            <person name="Hall N."/>
            <person name="Watson M."/>
            <person name="Adriaenssens E.M."/>
            <person name="Foster-Nyarko E."/>
            <person name="Jarju S."/>
            <person name="Secka A."/>
            <person name="Antonio M."/>
            <person name="Oren A."/>
            <person name="Chaudhuri R."/>
            <person name="La Ragione R.M."/>
            <person name="Hildebrand F."/>
            <person name="Pallen M.J."/>
        </authorList>
    </citation>
    <scope>NUCLEOTIDE SEQUENCE [LARGE SCALE GENOMIC DNA]</scope>
    <source>
        <strain evidence="2 3">Sa3CVN1</strain>
    </source>
</reference>
<dbReference type="Proteomes" id="UP000627781">
    <property type="component" value="Unassembled WGS sequence"/>
</dbReference>
<keyword evidence="1" id="KW-0732">Signal</keyword>
<dbReference type="RefSeq" id="WP_191768106.1">
    <property type="nucleotide sequence ID" value="NZ_JACSRA010000009.1"/>
</dbReference>
<evidence type="ECO:0000256" key="1">
    <source>
        <dbReference type="SAM" id="SignalP"/>
    </source>
</evidence>
<organism evidence="2 3">
    <name type="scientific">Clostridium cibarium</name>
    <dbReference type="NCBI Taxonomy" id="2762247"/>
    <lineage>
        <taxon>Bacteria</taxon>
        <taxon>Bacillati</taxon>
        <taxon>Bacillota</taxon>
        <taxon>Clostridia</taxon>
        <taxon>Eubacteriales</taxon>
        <taxon>Clostridiaceae</taxon>
        <taxon>Clostridium</taxon>
    </lineage>
</organism>
<proteinExistence type="predicted"/>
<gene>
    <name evidence="2" type="ORF">H9661_07745</name>
</gene>
<keyword evidence="3" id="KW-1185">Reference proteome</keyword>
<dbReference type="EMBL" id="JACSRA010000009">
    <property type="protein sequence ID" value="MBD7911246.1"/>
    <property type="molecule type" value="Genomic_DNA"/>
</dbReference>